<evidence type="ECO:0000313" key="2">
    <source>
        <dbReference type="EMBL" id="NMO77196.1"/>
    </source>
</evidence>
<dbReference type="CDD" id="cd01651">
    <property type="entry name" value="RT_G2_intron"/>
    <property type="match status" value="1"/>
</dbReference>
<evidence type="ECO:0000313" key="3">
    <source>
        <dbReference type="EMBL" id="NMO78423.1"/>
    </source>
</evidence>
<dbReference type="EMBL" id="JABBPK010000001">
    <property type="protein sequence ID" value="NMO77196.1"/>
    <property type="molecule type" value="Genomic_DNA"/>
</dbReference>
<proteinExistence type="predicted"/>
<keyword evidence="3" id="KW-0808">Transferase</keyword>
<dbReference type="PANTHER" id="PTHR34047">
    <property type="entry name" value="NUCLEAR INTRON MATURASE 1, MITOCHONDRIAL-RELATED"/>
    <property type="match status" value="1"/>
</dbReference>
<protein>
    <submittedName>
        <fullName evidence="3">Group II intron reverse transcriptase/maturase</fullName>
        <ecNumber evidence="3">2.7.7.49</ecNumber>
    </submittedName>
</protein>
<dbReference type="PANTHER" id="PTHR34047:SF8">
    <property type="entry name" value="PROTEIN YKFC"/>
    <property type="match status" value="1"/>
</dbReference>
<dbReference type="Proteomes" id="UP000588491">
    <property type="component" value="Unassembled WGS sequence"/>
</dbReference>
<keyword evidence="3" id="KW-0548">Nucleotidyltransferase</keyword>
<dbReference type="SMART" id="SM00507">
    <property type="entry name" value="HNHc"/>
    <property type="match status" value="1"/>
</dbReference>
<keyword evidence="3" id="KW-0695">RNA-directed DNA polymerase</keyword>
<evidence type="ECO:0000313" key="4">
    <source>
        <dbReference type="Proteomes" id="UP000588491"/>
    </source>
</evidence>
<dbReference type="GO" id="GO:0003964">
    <property type="term" value="F:RNA-directed DNA polymerase activity"/>
    <property type="evidence" value="ECO:0007669"/>
    <property type="project" value="UniProtKB-KW"/>
</dbReference>
<dbReference type="EC" id="2.7.7.49" evidence="3"/>
<dbReference type="InterPro" id="IPR030931">
    <property type="entry name" value="Group_II_RT_mat"/>
</dbReference>
<dbReference type="RefSeq" id="WP_169188333.1">
    <property type="nucleotide sequence ID" value="NZ_JABBPK010000001.1"/>
</dbReference>
<dbReference type="PROSITE" id="PS50878">
    <property type="entry name" value="RT_POL"/>
    <property type="match status" value="1"/>
</dbReference>
<dbReference type="InterPro" id="IPR043502">
    <property type="entry name" value="DNA/RNA_pol_sf"/>
</dbReference>
<gene>
    <name evidence="3" type="primary">ltrA</name>
    <name evidence="2" type="ORF">HHU08_09330</name>
    <name evidence="3" type="ORF">HHU08_15675</name>
</gene>
<dbReference type="InterPro" id="IPR000477">
    <property type="entry name" value="RT_dom"/>
</dbReference>
<reference evidence="3 4" key="1">
    <citation type="submission" date="2020-04" db="EMBL/GenBank/DDBJ databases">
        <title>Bacillus sp. UniB3 isolated from commercial digestive syrup.</title>
        <authorList>
            <person name="Thorat V."/>
            <person name="Kirdat K."/>
            <person name="Tiwarekar B."/>
            <person name="Yadav A."/>
        </authorList>
    </citation>
    <scope>NUCLEOTIDE SEQUENCE [LARGE SCALE GENOMIC DNA]</scope>
    <source>
        <strain evidence="3 4">UniB3</strain>
    </source>
</reference>
<sequence length="595" mass="69712">MQEVFDELFTKSEEGHLFKNLFNLIIDERNILLAYRNIKANKGSKTAGSDKYVIDNYKVMNKQEFITLIRTSLKDYKPKAVRRVMIPKGMDNTQFRPLGIPTMLDRLIQQMFKQILEPICEAKFYNHSYGFRPLRSTKHALSRVNFLVNISQLHYVVDIDIKGFFDNVNHRVLMKQMWNLGIHDRGVLAIISKMLKAPIKGIGIPNKGTPQGGILSPLLSNIVLHDLDMWVSNQWETFETKHEYSQNVKKYLMLKRNSNMKIGFIVRYADDFKIMTNNHENAVKWFHAVTGYLKDRLKLDISPEKSKITNLKKKSSDFLGFKIKAVRKKQKHLVRVNMIDKKKADVIRKMKELILRIRKETTINNIRLFNAYVMGIQNYFKYGSMVPTDFKDIAHKVHPYARSKLHQVGGKYAHPTDASKVYNQYYSNSLKTWKVLDVYLFPINGITSFTESRQFNPKLSVYTEEGRKLIHKKLQPVVEYNIRLLMQSKIQDQSIEYQDNRLSRYSMKNGCCEILGIFLEAHEVHCHHVKPRSLGGTDKYDNLKIIHEDMHRLIHATEKETIDKYLVKWKLNQNSKLIEKINALRKKCKNEPIVI</sequence>
<dbReference type="NCBIfam" id="TIGR04416">
    <property type="entry name" value="group_II_RT_mat"/>
    <property type="match status" value="1"/>
</dbReference>
<feature type="domain" description="Reverse transcriptase" evidence="1">
    <location>
        <begin position="67"/>
        <end position="323"/>
    </location>
</feature>
<dbReference type="Gene3D" id="1.10.30.50">
    <property type="match status" value="1"/>
</dbReference>
<dbReference type="Pfam" id="PF00078">
    <property type="entry name" value="RVT_1"/>
    <property type="match status" value="1"/>
</dbReference>
<accession>A0A7Y0PMV4</accession>
<dbReference type="EMBL" id="JABBPK010000001">
    <property type="protein sequence ID" value="NMO78423.1"/>
    <property type="molecule type" value="Genomic_DNA"/>
</dbReference>
<evidence type="ECO:0000259" key="1">
    <source>
        <dbReference type="PROSITE" id="PS50878"/>
    </source>
</evidence>
<dbReference type="AlphaFoldDB" id="A0A7Y0PMV4"/>
<dbReference type="InterPro" id="IPR051083">
    <property type="entry name" value="GrpII_Intron_Splice-Mob/Def"/>
</dbReference>
<dbReference type="SUPFAM" id="SSF56672">
    <property type="entry name" value="DNA/RNA polymerases"/>
    <property type="match status" value="1"/>
</dbReference>
<keyword evidence="4" id="KW-1185">Reference proteome</keyword>
<dbReference type="InterPro" id="IPR003615">
    <property type="entry name" value="HNH_nuc"/>
</dbReference>
<name>A0A7Y0PMV4_9BACI</name>
<dbReference type="CDD" id="cd00085">
    <property type="entry name" value="HNHc"/>
    <property type="match status" value="1"/>
</dbReference>
<organism evidence="3 4">
    <name type="scientific">Niallia alba</name>
    <dbReference type="NCBI Taxonomy" id="2729105"/>
    <lineage>
        <taxon>Bacteria</taxon>
        <taxon>Bacillati</taxon>
        <taxon>Bacillota</taxon>
        <taxon>Bacilli</taxon>
        <taxon>Bacillales</taxon>
        <taxon>Bacillaceae</taxon>
        <taxon>Niallia</taxon>
    </lineage>
</organism>
<comment type="caution">
    <text evidence="3">The sequence shown here is derived from an EMBL/GenBank/DDBJ whole genome shotgun (WGS) entry which is preliminary data.</text>
</comment>